<gene>
    <name evidence="1" type="ORF">METZ01_LOCUS145092</name>
</gene>
<sequence>MRWPRWLRGIGRTKVGWFSPPRQVEVRENNTPLGKFYGAVLYENGYHIHTIGMEKYDQDFIDKLRETWVTKGTYTRHNLR</sequence>
<dbReference type="AlphaFoldDB" id="A0A381ZSH3"/>
<protein>
    <submittedName>
        <fullName evidence="1">Uncharacterized protein</fullName>
    </submittedName>
</protein>
<organism evidence="1">
    <name type="scientific">marine metagenome</name>
    <dbReference type="NCBI Taxonomy" id="408172"/>
    <lineage>
        <taxon>unclassified sequences</taxon>
        <taxon>metagenomes</taxon>
        <taxon>ecological metagenomes</taxon>
    </lineage>
</organism>
<dbReference type="EMBL" id="UINC01022497">
    <property type="protein sequence ID" value="SVA92238.1"/>
    <property type="molecule type" value="Genomic_DNA"/>
</dbReference>
<reference evidence="1" key="1">
    <citation type="submission" date="2018-05" db="EMBL/GenBank/DDBJ databases">
        <authorList>
            <person name="Lanie J.A."/>
            <person name="Ng W.-L."/>
            <person name="Kazmierczak K.M."/>
            <person name="Andrzejewski T.M."/>
            <person name="Davidsen T.M."/>
            <person name="Wayne K.J."/>
            <person name="Tettelin H."/>
            <person name="Glass J.I."/>
            <person name="Rusch D."/>
            <person name="Podicherti R."/>
            <person name="Tsui H.-C.T."/>
            <person name="Winkler M.E."/>
        </authorList>
    </citation>
    <scope>NUCLEOTIDE SEQUENCE</scope>
</reference>
<proteinExistence type="predicted"/>
<name>A0A381ZSH3_9ZZZZ</name>
<evidence type="ECO:0000313" key="1">
    <source>
        <dbReference type="EMBL" id="SVA92238.1"/>
    </source>
</evidence>
<accession>A0A381ZSH3</accession>